<feature type="region of interest" description="Disordered" evidence="1">
    <location>
        <begin position="404"/>
        <end position="573"/>
    </location>
</feature>
<reference evidence="2 3" key="1">
    <citation type="submission" date="2017-04" db="EMBL/GenBank/DDBJ databases">
        <title>Draft genome sequence of Tuber borchii Vittad., a whitish edible truffle.</title>
        <authorList>
            <consortium name="DOE Joint Genome Institute"/>
            <person name="Murat C."/>
            <person name="Kuo A."/>
            <person name="Barry K.W."/>
            <person name="Clum A."/>
            <person name="Dockter R.B."/>
            <person name="Fauchery L."/>
            <person name="Iotti M."/>
            <person name="Kohler A."/>
            <person name="Labutti K."/>
            <person name="Lindquist E.A."/>
            <person name="Lipzen A."/>
            <person name="Ohm R.A."/>
            <person name="Wang M."/>
            <person name="Grigoriev I.V."/>
            <person name="Zambonelli A."/>
            <person name="Martin F.M."/>
        </authorList>
    </citation>
    <scope>NUCLEOTIDE SEQUENCE [LARGE SCALE GENOMIC DNA]</scope>
    <source>
        <strain evidence="2 3">Tbo3840</strain>
    </source>
</reference>
<dbReference type="EMBL" id="NESQ01000189">
    <property type="protein sequence ID" value="PUU76440.1"/>
    <property type="molecule type" value="Genomic_DNA"/>
</dbReference>
<dbReference type="OrthoDB" id="5388996at2759"/>
<feature type="compositionally biased region" description="Low complexity" evidence="1">
    <location>
        <begin position="505"/>
        <end position="527"/>
    </location>
</feature>
<sequence length="585" mass="63587">MVRTVNTNSANSAPPENSNNGWTTIPVKPKLLVSFPKHPTGPTLHMLVLSSYFFNSTNKWIWHCYLDDENLSPNPHGRERHFRIQKAFTKSGTFFAERGIVLHSLNISTSRIVELFFGSEEDLWKADALVHEYSKAMTGVGDRIRRMEHTGKMVCHGVHLPEEYTSKFVRRWDLKEERLRELEDMNPVFHLNGERWLYRIRSVHYMSSLASKEQLARTGETWAVTFSDFRVAECFIDGNEEFNFFVSPCAGGVKWYQDHTHRFFPNPNRLSKGPGSSNGGGSASGVASSIAGASKRVEKRAEDLVLSENPELAKSTQDVGAQSPADVKVTGAEQQELEIQSIPTATTGGFNQAVVVGKPDAHVLTTAATDGLKQAVIAKKFEVQAPANASTKQERLQPLQHLAKTTPIPTSTNSAGDKATPPTEGVKQHNPNNPKRGRAKGAKGAKATLSAKEPTSGNNGNNNSVSASSVPTLAVQTTTAIQSHRQRRQQNPGQNINHGPSDNITATTTAAASTTGVSSTATSVDTSQLKIEKMLSTEATEERRQRRKRGKKGAGKKSAATMAAGGGREGEMKVQKVVAQGVAAG</sequence>
<feature type="compositionally biased region" description="Basic residues" evidence="1">
    <location>
        <begin position="545"/>
        <end position="555"/>
    </location>
</feature>
<evidence type="ECO:0000256" key="1">
    <source>
        <dbReference type="SAM" id="MobiDB-lite"/>
    </source>
</evidence>
<dbReference type="Proteomes" id="UP000244722">
    <property type="component" value="Unassembled WGS sequence"/>
</dbReference>
<gene>
    <name evidence="2" type="ORF">B9Z19DRAFT_1052062</name>
</gene>
<protein>
    <submittedName>
        <fullName evidence="2">Uncharacterized protein</fullName>
    </submittedName>
</protein>
<feature type="region of interest" description="Disordered" evidence="1">
    <location>
        <begin position="266"/>
        <end position="289"/>
    </location>
</feature>
<keyword evidence="3" id="KW-1185">Reference proteome</keyword>
<accession>A0A2T6ZLS7</accession>
<feature type="compositionally biased region" description="Low complexity" evidence="1">
    <location>
        <begin position="456"/>
        <end position="470"/>
    </location>
</feature>
<feature type="compositionally biased region" description="Low complexity" evidence="1">
    <location>
        <begin position="1"/>
        <end position="20"/>
    </location>
</feature>
<evidence type="ECO:0000313" key="2">
    <source>
        <dbReference type="EMBL" id="PUU76440.1"/>
    </source>
</evidence>
<comment type="caution">
    <text evidence="2">The sequence shown here is derived from an EMBL/GenBank/DDBJ whole genome shotgun (WGS) entry which is preliminary data.</text>
</comment>
<organism evidence="2 3">
    <name type="scientific">Tuber borchii</name>
    <name type="common">White truffle</name>
    <dbReference type="NCBI Taxonomy" id="42251"/>
    <lineage>
        <taxon>Eukaryota</taxon>
        <taxon>Fungi</taxon>
        <taxon>Dikarya</taxon>
        <taxon>Ascomycota</taxon>
        <taxon>Pezizomycotina</taxon>
        <taxon>Pezizomycetes</taxon>
        <taxon>Pezizales</taxon>
        <taxon>Tuberaceae</taxon>
        <taxon>Tuber</taxon>
    </lineage>
</organism>
<evidence type="ECO:0000313" key="3">
    <source>
        <dbReference type="Proteomes" id="UP000244722"/>
    </source>
</evidence>
<feature type="region of interest" description="Disordered" evidence="1">
    <location>
        <begin position="1"/>
        <end position="22"/>
    </location>
</feature>
<name>A0A2T6ZLS7_TUBBO</name>
<feature type="compositionally biased region" description="Basic and acidic residues" evidence="1">
    <location>
        <begin position="530"/>
        <end position="544"/>
    </location>
</feature>
<dbReference type="AlphaFoldDB" id="A0A2T6ZLS7"/>
<feature type="compositionally biased region" description="Polar residues" evidence="1">
    <location>
        <begin position="474"/>
        <end position="504"/>
    </location>
</feature>
<proteinExistence type="predicted"/>